<evidence type="ECO:0000313" key="2">
    <source>
        <dbReference type="EMBL" id="PDK42706.1"/>
    </source>
</evidence>
<dbReference type="Proteomes" id="UP000219632">
    <property type="component" value="Unassembled WGS sequence"/>
</dbReference>
<reference evidence="2 3" key="1">
    <citation type="submission" date="2017-09" db="EMBL/GenBank/DDBJ databases">
        <title>Draft Genomes of 144 Listeria Monocytogenes isolates from foods.</title>
        <authorList>
            <person name="Wu C.H."/>
            <person name="Ng J."/>
            <person name="Kiang D."/>
            <person name="Chen C.-Y."/>
            <person name="Frink S."/>
            <person name="Lafrades M."/>
            <person name="Morales C."/>
            <person name="Park P."/>
            <person name="Zwick M."/>
        </authorList>
    </citation>
    <scope>NUCLEOTIDE SEQUENCE [LARGE SCALE GENOMIC DNA]</scope>
    <source>
        <strain evidence="2 3">CDPHFDLB-F14M01633.75-2</strain>
    </source>
</reference>
<keyword evidence="1" id="KW-0472">Membrane</keyword>
<keyword evidence="1" id="KW-1133">Transmembrane helix</keyword>
<gene>
    <name evidence="2" type="ORF">AFZ32_02450</name>
</gene>
<dbReference type="EMBL" id="NYPG01000001">
    <property type="protein sequence ID" value="PDK42706.1"/>
    <property type="molecule type" value="Genomic_DNA"/>
</dbReference>
<accession>A0ABX4IIL2</accession>
<evidence type="ECO:0000256" key="1">
    <source>
        <dbReference type="SAM" id="Phobius"/>
    </source>
</evidence>
<proteinExistence type="predicted"/>
<feature type="transmembrane region" description="Helical" evidence="1">
    <location>
        <begin position="27"/>
        <end position="49"/>
    </location>
</feature>
<evidence type="ECO:0000313" key="3">
    <source>
        <dbReference type="Proteomes" id="UP000219632"/>
    </source>
</evidence>
<sequence length="67" mass="7900">MYYENMGDSNTKGEKKINHTQKGKIDFTFFVFMLLTFNNSKSIMGFLYLGQQRINNSVIQHNNFKRA</sequence>
<keyword evidence="2" id="KW-0418">Kinase</keyword>
<keyword evidence="3" id="KW-1185">Reference proteome</keyword>
<dbReference type="GO" id="GO:0016301">
    <property type="term" value="F:kinase activity"/>
    <property type="evidence" value="ECO:0007669"/>
    <property type="project" value="UniProtKB-KW"/>
</dbReference>
<name>A0ABX4IIL2_LISWE</name>
<keyword evidence="2" id="KW-0808">Transferase</keyword>
<organism evidence="2 3">
    <name type="scientific">Listeria welshimeri</name>
    <dbReference type="NCBI Taxonomy" id="1643"/>
    <lineage>
        <taxon>Bacteria</taxon>
        <taxon>Bacillati</taxon>
        <taxon>Bacillota</taxon>
        <taxon>Bacilli</taxon>
        <taxon>Bacillales</taxon>
        <taxon>Listeriaceae</taxon>
        <taxon>Listeria</taxon>
    </lineage>
</organism>
<keyword evidence="1" id="KW-0812">Transmembrane</keyword>
<comment type="caution">
    <text evidence="2">The sequence shown here is derived from an EMBL/GenBank/DDBJ whole genome shotgun (WGS) entry which is preliminary data.</text>
</comment>
<protein>
    <submittedName>
        <fullName evidence="2">Uridine kinase</fullName>
    </submittedName>
</protein>